<reference evidence="2" key="1">
    <citation type="submission" date="2017-07" db="EMBL/GenBank/DDBJ databases">
        <title>Taro Niue Genome Assembly and Annotation.</title>
        <authorList>
            <person name="Atibalentja N."/>
            <person name="Keating K."/>
            <person name="Fields C.J."/>
        </authorList>
    </citation>
    <scope>NUCLEOTIDE SEQUENCE</scope>
    <source>
        <strain evidence="2">Niue_2</strain>
        <tissue evidence="2">Leaf</tissue>
    </source>
</reference>
<evidence type="ECO:0000313" key="2">
    <source>
        <dbReference type="EMBL" id="MQL99604.1"/>
    </source>
</evidence>
<dbReference type="Proteomes" id="UP000652761">
    <property type="component" value="Unassembled WGS sequence"/>
</dbReference>
<keyword evidence="3" id="KW-1185">Reference proteome</keyword>
<dbReference type="EMBL" id="NMUH01002378">
    <property type="protein sequence ID" value="MQL99604.1"/>
    <property type="molecule type" value="Genomic_DNA"/>
</dbReference>
<dbReference type="AlphaFoldDB" id="A0A843W3L3"/>
<evidence type="ECO:0000256" key="1">
    <source>
        <dbReference type="SAM" id="MobiDB-lite"/>
    </source>
</evidence>
<protein>
    <submittedName>
        <fullName evidence="2">Uncharacterized protein</fullName>
    </submittedName>
</protein>
<evidence type="ECO:0000313" key="3">
    <source>
        <dbReference type="Proteomes" id="UP000652761"/>
    </source>
</evidence>
<gene>
    <name evidence="2" type="ORF">Taro_032329</name>
</gene>
<sequence length="129" mass="14580">MLLTMVGSDVESGMKDKPPNNSVSLDPPPPAPISHQLLHRREHPKRLPGKWKHRTWSLILGLLRKKESRDPSLLATARRPYSGVINIFWAEASKGEATLLIWSPLPLPEVWLVLKYQPWCSALGTKMKS</sequence>
<comment type="caution">
    <text evidence="2">The sequence shown here is derived from an EMBL/GenBank/DDBJ whole genome shotgun (WGS) entry which is preliminary data.</text>
</comment>
<organism evidence="2 3">
    <name type="scientific">Colocasia esculenta</name>
    <name type="common">Wild taro</name>
    <name type="synonym">Arum esculentum</name>
    <dbReference type="NCBI Taxonomy" id="4460"/>
    <lineage>
        <taxon>Eukaryota</taxon>
        <taxon>Viridiplantae</taxon>
        <taxon>Streptophyta</taxon>
        <taxon>Embryophyta</taxon>
        <taxon>Tracheophyta</taxon>
        <taxon>Spermatophyta</taxon>
        <taxon>Magnoliopsida</taxon>
        <taxon>Liliopsida</taxon>
        <taxon>Araceae</taxon>
        <taxon>Aroideae</taxon>
        <taxon>Colocasieae</taxon>
        <taxon>Colocasia</taxon>
    </lineage>
</organism>
<accession>A0A843W3L3</accession>
<proteinExistence type="predicted"/>
<feature type="region of interest" description="Disordered" evidence="1">
    <location>
        <begin position="1"/>
        <end position="35"/>
    </location>
</feature>
<name>A0A843W3L3_COLES</name>